<keyword evidence="2 5" id="KW-0690">Ribosome biogenesis</keyword>
<evidence type="ECO:0000256" key="5">
    <source>
        <dbReference type="HAMAP-Rule" id="MF_00014"/>
    </source>
</evidence>
<dbReference type="HAMAP" id="MF_00014">
    <property type="entry name" value="Ribosome_mat_RimM"/>
    <property type="match status" value="1"/>
</dbReference>
<dbReference type="PANTHER" id="PTHR33692">
    <property type="entry name" value="RIBOSOME MATURATION FACTOR RIMM"/>
    <property type="match status" value="1"/>
</dbReference>
<dbReference type="Proteomes" id="UP000677244">
    <property type="component" value="Unassembled WGS sequence"/>
</dbReference>
<evidence type="ECO:0000256" key="3">
    <source>
        <dbReference type="ARBA" id="ARBA00022552"/>
    </source>
</evidence>
<accession>A0ABS3YR82</accession>
<comment type="function">
    <text evidence="5">An accessory protein needed during the final step in the assembly of 30S ribosomal subunit, possibly for assembly of the head region. Essential for efficient processing of 16S rRNA. May be needed both before and after RbfA during the maturation of 16S rRNA. It has affinity for free ribosomal 30S subunits but not for 70S ribosomes.</text>
</comment>
<dbReference type="PANTHER" id="PTHR33692:SF1">
    <property type="entry name" value="RIBOSOME MATURATION FACTOR RIMM"/>
    <property type="match status" value="1"/>
</dbReference>
<keyword evidence="9" id="KW-1185">Reference proteome</keyword>
<evidence type="ECO:0000313" key="9">
    <source>
        <dbReference type="Proteomes" id="UP000677244"/>
    </source>
</evidence>
<evidence type="ECO:0000256" key="1">
    <source>
        <dbReference type="ARBA" id="ARBA00022490"/>
    </source>
</evidence>
<protein>
    <recommendedName>
        <fullName evidence="5">Ribosome maturation factor RimM</fullName>
    </recommendedName>
</protein>
<evidence type="ECO:0000313" key="8">
    <source>
        <dbReference type="EMBL" id="MBO9200431.1"/>
    </source>
</evidence>
<reference evidence="8 9" key="1">
    <citation type="submission" date="2021-03" db="EMBL/GenBank/DDBJ databases">
        <title>Assistant Professor.</title>
        <authorList>
            <person name="Huq M.A."/>
        </authorList>
    </citation>
    <scope>NUCLEOTIDE SEQUENCE [LARGE SCALE GENOMIC DNA]</scope>
    <source>
        <strain evidence="8 9">MAH-29</strain>
    </source>
</reference>
<dbReference type="InterPro" id="IPR056792">
    <property type="entry name" value="PRC_RimM"/>
</dbReference>
<dbReference type="InterPro" id="IPR011033">
    <property type="entry name" value="PRC_barrel-like_sf"/>
</dbReference>
<name>A0ABS3YR82_9BACT</name>
<dbReference type="Gene3D" id="2.40.30.60">
    <property type="entry name" value="RimM"/>
    <property type="match status" value="1"/>
</dbReference>
<dbReference type="SUPFAM" id="SSF50346">
    <property type="entry name" value="PRC-barrel domain"/>
    <property type="match status" value="1"/>
</dbReference>
<dbReference type="SUPFAM" id="SSF50447">
    <property type="entry name" value="Translation proteins"/>
    <property type="match status" value="1"/>
</dbReference>
<dbReference type="Pfam" id="PF01782">
    <property type="entry name" value="RimM"/>
    <property type="match status" value="1"/>
</dbReference>
<evidence type="ECO:0000256" key="4">
    <source>
        <dbReference type="ARBA" id="ARBA00023186"/>
    </source>
</evidence>
<comment type="subunit">
    <text evidence="5">Binds ribosomal protein uS19.</text>
</comment>
<dbReference type="NCBIfam" id="TIGR02273">
    <property type="entry name" value="16S_RimM"/>
    <property type="match status" value="1"/>
</dbReference>
<dbReference type="EMBL" id="JAGHKO010000001">
    <property type="protein sequence ID" value="MBO9200431.1"/>
    <property type="molecule type" value="Genomic_DNA"/>
</dbReference>
<feature type="domain" description="Ribosome maturation factor RimM PRC barrel" evidence="7">
    <location>
        <begin position="104"/>
        <end position="167"/>
    </location>
</feature>
<keyword evidence="1 5" id="KW-0963">Cytoplasm</keyword>
<evidence type="ECO:0000256" key="2">
    <source>
        <dbReference type="ARBA" id="ARBA00022517"/>
    </source>
</evidence>
<evidence type="ECO:0000259" key="6">
    <source>
        <dbReference type="Pfam" id="PF01782"/>
    </source>
</evidence>
<evidence type="ECO:0000259" key="7">
    <source>
        <dbReference type="Pfam" id="PF24986"/>
    </source>
</evidence>
<dbReference type="Gene3D" id="2.30.30.240">
    <property type="entry name" value="PRC-barrel domain"/>
    <property type="match status" value="1"/>
</dbReference>
<keyword evidence="3 5" id="KW-0698">rRNA processing</keyword>
<comment type="caution">
    <text evidence="8">The sequence shown here is derived from an EMBL/GenBank/DDBJ whole genome shotgun (WGS) entry which is preliminary data.</text>
</comment>
<dbReference type="InterPro" id="IPR009000">
    <property type="entry name" value="Transl_B-barrel_sf"/>
</dbReference>
<comment type="domain">
    <text evidence="5">The PRC barrel domain binds ribosomal protein uS19.</text>
</comment>
<comment type="similarity">
    <text evidence="5">Belongs to the RimM family.</text>
</comment>
<dbReference type="InterPro" id="IPR002676">
    <property type="entry name" value="RimM_N"/>
</dbReference>
<organism evidence="8 9">
    <name type="scientific">Niastella soli</name>
    <dbReference type="NCBI Taxonomy" id="2821487"/>
    <lineage>
        <taxon>Bacteria</taxon>
        <taxon>Pseudomonadati</taxon>
        <taxon>Bacteroidota</taxon>
        <taxon>Chitinophagia</taxon>
        <taxon>Chitinophagales</taxon>
        <taxon>Chitinophagaceae</taxon>
        <taxon>Niastella</taxon>
    </lineage>
</organism>
<feature type="domain" description="RimM N-terminal" evidence="6">
    <location>
        <begin position="7"/>
        <end position="90"/>
    </location>
</feature>
<dbReference type="InterPro" id="IPR011961">
    <property type="entry name" value="RimM"/>
</dbReference>
<comment type="subcellular location">
    <subcellularLocation>
        <location evidence="5">Cytoplasm</location>
    </subcellularLocation>
</comment>
<dbReference type="InterPro" id="IPR036976">
    <property type="entry name" value="RimM_N_sf"/>
</dbReference>
<gene>
    <name evidence="5 8" type="primary">rimM</name>
    <name evidence="8" type="ORF">J7I42_09180</name>
</gene>
<dbReference type="Pfam" id="PF24986">
    <property type="entry name" value="PRC_RimM"/>
    <property type="match status" value="1"/>
</dbReference>
<keyword evidence="4 5" id="KW-0143">Chaperone</keyword>
<dbReference type="RefSeq" id="WP_209138475.1">
    <property type="nucleotide sequence ID" value="NZ_JAGHKO010000001.1"/>
</dbReference>
<proteinExistence type="inferred from homology"/>
<sequence>MINYHSIGKIVATFGVKGEVVLHHQLGKKTTLKGLETIFIEEKKDEMLPYFLEGAARIKNDEEIFLKFEGIDTKEAAHKLMQKRVWLPQEEFEKYVSKSAPIMLLGYHIINEGTDLGEILEIIEQPHQLLCRIDLKGKEALIPVHEDFLLKIDQKKKQVHVELPEGLLDIYS</sequence>